<dbReference type="InterPro" id="IPR016181">
    <property type="entry name" value="Acyl_CoA_acyltransferase"/>
</dbReference>
<accession>A0A518EZ88</accession>
<dbReference type="EMBL" id="CP036434">
    <property type="protein sequence ID" value="QDV09388.1"/>
    <property type="molecule type" value="Genomic_DNA"/>
</dbReference>
<dbReference type="PROSITE" id="PS51186">
    <property type="entry name" value="GNAT"/>
    <property type="match status" value="2"/>
</dbReference>
<dbReference type="SUPFAM" id="SSF55729">
    <property type="entry name" value="Acyl-CoA N-acyltransferases (Nat)"/>
    <property type="match status" value="2"/>
</dbReference>
<proteinExistence type="predicted"/>
<protein>
    <submittedName>
        <fullName evidence="2">Putative N-acetyltransferase YsnE</fullName>
        <ecNumber evidence="2">2.3.1.-</ecNumber>
    </submittedName>
</protein>
<organism evidence="2 3">
    <name type="scientific">Saltatorellus ferox</name>
    <dbReference type="NCBI Taxonomy" id="2528018"/>
    <lineage>
        <taxon>Bacteria</taxon>
        <taxon>Pseudomonadati</taxon>
        <taxon>Planctomycetota</taxon>
        <taxon>Planctomycetia</taxon>
        <taxon>Planctomycetia incertae sedis</taxon>
        <taxon>Saltatorellus</taxon>
    </lineage>
</organism>
<name>A0A518EZ88_9BACT</name>
<dbReference type="Pfam" id="PF00583">
    <property type="entry name" value="Acetyltransf_1"/>
    <property type="match status" value="1"/>
</dbReference>
<dbReference type="Proteomes" id="UP000320390">
    <property type="component" value="Chromosome"/>
</dbReference>
<evidence type="ECO:0000313" key="3">
    <source>
        <dbReference type="Proteomes" id="UP000320390"/>
    </source>
</evidence>
<dbReference type="EC" id="2.3.1.-" evidence="2"/>
<dbReference type="InterPro" id="IPR000182">
    <property type="entry name" value="GNAT_dom"/>
</dbReference>
<dbReference type="RefSeq" id="WP_419190602.1">
    <property type="nucleotide sequence ID" value="NZ_CP036434.1"/>
</dbReference>
<keyword evidence="2" id="KW-0808">Transferase</keyword>
<dbReference type="AlphaFoldDB" id="A0A518EZ88"/>
<keyword evidence="3" id="KW-1185">Reference proteome</keyword>
<dbReference type="PANTHER" id="PTHR39173">
    <property type="entry name" value="ACETYLTRANSFERASE"/>
    <property type="match status" value="1"/>
</dbReference>
<dbReference type="GO" id="GO:0016747">
    <property type="term" value="F:acyltransferase activity, transferring groups other than amino-acyl groups"/>
    <property type="evidence" value="ECO:0007669"/>
    <property type="project" value="InterPro"/>
</dbReference>
<dbReference type="CDD" id="cd04301">
    <property type="entry name" value="NAT_SF"/>
    <property type="match status" value="2"/>
</dbReference>
<keyword evidence="2" id="KW-0012">Acyltransferase</keyword>
<feature type="domain" description="N-acetyltransferase" evidence="1">
    <location>
        <begin position="27"/>
        <end position="187"/>
    </location>
</feature>
<dbReference type="Gene3D" id="3.40.630.30">
    <property type="match status" value="2"/>
</dbReference>
<dbReference type="PANTHER" id="PTHR39173:SF1">
    <property type="entry name" value="ACETYLTRANSFERASE"/>
    <property type="match status" value="1"/>
</dbReference>
<sequence length="332" mass="37211">MRLTPLLLEHATALRCFVDDFHRQGETRIPAFFKKPGWSHEETLEHFNAWERGDPLGWSPETVGRFVPCTTRFLEDSATGELLGVFNFRHRLNESLERFGGHVGYSVRPSARRQGHATTLLRAALERGRDLGLPGLVVTCAPTNEGSARTIERCGGVLRDQYYLETEGTDVNRYWVPVASPMELKIDDLSHPAVVELLEMHFGEMHAHSPAGEAHVLRIERLRDPSLTFWTAWEGDDLLGCGALRELGAKAGEIKSMRTHPDRLRRGAARAILLRIIETAVERGYERLSLETGSGPVFDAAVGLYGSFGFQPGSAFGEYRPNEFSRFFHLAL</sequence>
<feature type="domain" description="N-acetyltransferase" evidence="1">
    <location>
        <begin position="184"/>
        <end position="332"/>
    </location>
</feature>
<evidence type="ECO:0000313" key="2">
    <source>
        <dbReference type="EMBL" id="QDV09388.1"/>
    </source>
</evidence>
<dbReference type="Pfam" id="PF13302">
    <property type="entry name" value="Acetyltransf_3"/>
    <property type="match status" value="1"/>
</dbReference>
<gene>
    <name evidence="2" type="primary">ysnE</name>
    <name evidence="2" type="ORF">Poly30_49460</name>
</gene>
<evidence type="ECO:0000259" key="1">
    <source>
        <dbReference type="PROSITE" id="PS51186"/>
    </source>
</evidence>
<reference evidence="2 3" key="1">
    <citation type="submission" date="2019-02" db="EMBL/GenBank/DDBJ databases">
        <title>Deep-cultivation of Planctomycetes and their phenomic and genomic characterization uncovers novel biology.</title>
        <authorList>
            <person name="Wiegand S."/>
            <person name="Jogler M."/>
            <person name="Boedeker C."/>
            <person name="Pinto D."/>
            <person name="Vollmers J."/>
            <person name="Rivas-Marin E."/>
            <person name="Kohn T."/>
            <person name="Peeters S.H."/>
            <person name="Heuer A."/>
            <person name="Rast P."/>
            <person name="Oberbeckmann S."/>
            <person name="Bunk B."/>
            <person name="Jeske O."/>
            <person name="Meyerdierks A."/>
            <person name="Storesund J.E."/>
            <person name="Kallscheuer N."/>
            <person name="Luecker S."/>
            <person name="Lage O.M."/>
            <person name="Pohl T."/>
            <person name="Merkel B.J."/>
            <person name="Hornburger P."/>
            <person name="Mueller R.-W."/>
            <person name="Bruemmer F."/>
            <person name="Labrenz M."/>
            <person name="Spormann A.M."/>
            <person name="Op den Camp H."/>
            <person name="Overmann J."/>
            <person name="Amann R."/>
            <person name="Jetten M.S.M."/>
            <person name="Mascher T."/>
            <person name="Medema M.H."/>
            <person name="Devos D.P."/>
            <person name="Kaster A.-K."/>
            <person name="Ovreas L."/>
            <person name="Rohde M."/>
            <person name="Galperin M.Y."/>
            <person name="Jogler C."/>
        </authorList>
    </citation>
    <scope>NUCLEOTIDE SEQUENCE [LARGE SCALE GENOMIC DNA]</scope>
    <source>
        <strain evidence="2 3">Poly30</strain>
    </source>
</reference>